<feature type="compositionally biased region" description="Basic residues" evidence="1">
    <location>
        <begin position="203"/>
        <end position="232"/>
    </location>
</feature>
<reference evidence="4" key="1">
    <citation type="journal article" date="2019" name="Int. J. Syst. Evol. Microbiol.">
        <title>The Global Catalogue of Microorganisms (GCM) 10K type strain sequencing project: providing services to taxonomists for standard genome sequencing and annotation.</title>
        <authorList>
            <consortium name="The Broad Institute Genomics Platform"/>
            <consortium name="The Broad Institute Genome Sequencing Center for Infectious Disease"/>
            <person name="Wu L."/>
            <person name="Ma J."/>
        </authorList>
    </citation>
    <scope>NUCLEOTIDE SEQUENCE [LARGE SCALE GENOMIC DNA]</scope>
    <source>
        <strain evidence="4">JCM 16548</strain>
    </source>
</reference>
<evidence type="ECO:0000259" key="2">
    <source>
        <dbReference type="Pfam" id="PF13185"/>
    </source>
</evidence>
<evidence type="ECO:0000313" key="4">
    <source>
        <dbReference type="Proteomes" id="UP001500051"/>
    </source>
</evidence>
<dbReference type="EMBL" id="BAAAYX010000003">
    <property type="protein sequence ID" value="GAA3697107.1"/>
    <property type="molecule type" value="Genomic_DNA"/>
</dbReference>
<sequence>MGESSDAVIIMVADHLDDVATSVHQRLGDVAGVAVTMAAEDGPTTVGASTDLALQVDHVQFRIGFGPCLEALRGRGGLYVPDLFVERWGEYGRAAAALGVRCCVSIPVERAGEVLAVAKVYAAAVDGLSAEQRALAAELATEVAGTVGLARSLTAHARELDDRTRAMDTRRVIDLALGVIMERAHCFRRRLLDAAQAVAAHQHAARGRRPAGAGRTRRAGRHGRPVRARRQLTTHPSPRTRRPEPSVLWCNRGDGSARSNDVHWKDRGSDKSRSRSDPEELHMSEIRTAPCPTETPSSLGPLTPMATAASVAPVLPVPSAEPEPVRPTSARPARTYDAPVRLPRPRGRVSAALIEVLAGDPRGGVDLRALRWTGDPAAAVTDDDLQLALWLTYEQHYRGLVGVDEAWEWHPELVWARRDWEHQLVDGLRHHLSARPPDVQQAATDREAVQVALNQLAAADDGPSLSKFLMREATTEQFTEFLLHRSLYHLKEADPHSWAIPRLSGTVKAAMVTIQADEYGGGAMPSMHAQLFRSLLEDWGLDSTYGHYLDRVPGVTLMMTNLISLFGLHRRWRGALVGHLAMFEMTSSVPNGRYARGHRRLGGGEQAARFFDEHVVADSVHDQIALHDLAGGLVQQEPQLAEDVVFGARCAAYADEVFAQHVLSCWQTQASSLRLVDGPAVTG</sequence>
<feature type="domain" description="GAF" evidence="2">
    <location>
        <begin position="16"/>
        <end position="144"/>
    </location>
</feature>
<gene>
    <name evidence="3" type="ORF">GCM10022204_11310</name>
</gene>
<feature type="region of interest" description="Disordered" evidence="1">
    <location>
        <begin position="201"/>
        <end position="302"/>
    </location>
</feature>
<accession>A0ABP7CVH6</accession>
<keyword evidence="4" id="KW-1185">Reference proteome</keyword>
<name>A0ABP7CVH6_9ACTN</name>
<dbReference type="Pfam" id="PF13185">
    <property type="entry name" value="GAF_2"/>
    <property type="match status" value="1"/>
</dbReference>
<dbReference type="Pfam" id="PF14518">
    <property type="entry name" value="Haem_oxygenas_2"/>
    <property type="match status" value="1"/>
</dbReference>
<dbReference type="InterPro" id="IPR016084">
    <property type="entry name" value="Haem_Oase-like_multi-hlx"/>
</dbReference>
<protein>
    <recommendedName>
        <fullName evidence="2">GAF domain-containing protein</fullName>
    </recommendedName>
</protein>
<proteinExistence type="predicted"/>
<dbReference type="SUPFAM" id="SSF55781">
    <property type="entry name" value="GAF domain-like"/>
    <property type="match status" value="1"/>
</dbReference>
<evidence type="ECO:0000256" key="1">
    <source>
        <dbReference type="SAM" id="MobiDB-lite"/>
    </source>
</evidence>
<dbReference type="InterPro" id="IPR003018">
    <property type="entry name" value="GAF"/>
</dbReference>
<dbReference type="Proteomes" id="UP001500051">
    <property type="component" value="Unassembled WGS sequence"/>
</dbReference>
<feature type="compositionally biased region" description="Basic and acidic residues" evidence="1">
    <location>
        <begin position="260"/>
        <end position="285"/>
    </location>
</feature>
<organism evidence="3 4">
    <name type="scientific">Microlunatus aurantiacus</name>
    <dbReference type="NCBI Taxonomy" id="446786"/>
    <lineage>
        <taxon>Bacteria</taxon>
        <taxon>Bacillati</taxon>
        <taxon>Actinomycetota</taxon>
        <taxon>Actinomycetes</taxon>
        <taxon>Propionibacteriales</taxon>
        <taxon>Propionibacteriaceae</taxon>
        <taxon>Microlunatus</taxon>
    </lineage>
</organism>
<evidence type="ECO:0000313" key="3">
    <source>
        <dbReference type="EMBL" id="GAA3697107.1"/>
    </source>
</evidence>
<dbReference type="SUPFAM" id="SSF48613">
    <property type="entry name" value="Heme oxygenase-like"/>
    <property type="match status" value="1"/>
</dbReference>
<dbReference type="SMART" id="SM01236">
    <property type="entry name" value="Haem_oxygenase_2"/>
    <property type="match status" value="1"/>
</dbReference>
<dbReference type="InterPro" id="IPR029016">
    <property type="entry name" value="GAF-like_dom_sf"/>
</dbReference>
<comment type="caution">
    <text evidence="3">The sequence shown here is derived from an EMBL/GenBank/DDBJ whole genome shotgun (WGS) entry which is preliminary data.</text>
</comment>
<dbReference type="Gene3D" id="3.30.450.40">
    <property type="match status" value="1"/>
</dbReference>
<dbReference type="RefSeq" id="WP_344811328.1">
    <property type="nucleotide sequence ID" value="NZ_BAAAYX010000003.1"/>
</dbReference>
<dbReference type="Gene3D" id="1.20.910.10">
    <property type="entry name" value="Heme oxygenase-like"/>
    <property type="match status" value="1"/>
</dbReference>